<dbReference type="InterPro" id="IPR029069">
    <property type="entry name" value="HotDog_dom_sf"/>
</dbReference>
<dbReference type="HOGENOM" id="CLU_619746_0_0_1"/>
<organism evidence="3">
    <name type="scientific">Leptosphaeria maculans (strain JN3 / isolate v23.1.3 / race Av1-4-5-6-7-8)</name>
    <name type="common">Blackleg fungus</name>
    <name type="synonym">Phoma lingam</name>
    <dbReference type="NCBI Taxonomy" id="985895"/>
    <lineage>
        <taxon>Eukaryota</taxon>
        <taxon>Fungi</taxon>
        <taxon>Dikarya</taxon>
        <taxon>Ascomycota</taxon>
        <taxon>Pezizomycotina</taxon>
        <taxon>Dothideomycetes</taxon>
        <taxon>Pleosporomycetidae</taxon>
        <taxon>Pleosporales</taxon>
        <taxon>Pleosporineae</taxon>
        <taxon>Leptosphaeriaceae</taxon>
        <taxon>Plenodomus</taxon>
        <taxon>Plenodomus lingam/Leptosphaeria maculans species complex</taxon>
    </lineage>
</organism>
<dbReference type="VEuPathDB" id="FungiDB:LEMA_P094880.1"/>
<dbReference type="Proteomes" id="UP000002668">
    <property type="component" value="Genome"/>
</dbReference>
<dbReference type="EMBL" id="FP929133">
    <property type="protein sequence ID" value="CBX98079.1"/>
    <property type="molecule type" value="Genomic_DNA"/>
</dbReference>
<evidence type="ECO:0000313" key="3">
    <source>
        <dbReference type="Proteomes" id="UP000002668"/>
    </source>
</evidence>
<dbReference type="CDD" id="cd00586">
    <property type="entry name" value="4HBT"/>
    <property type="match status" value="1"/>
</dbReference>
<dbReference type="AlphaFoldDB" id="E5A366"/>
<keyword evidence="1" id="KW-0812">Transmembrane</keyword>
<proteinExistence type="predicted"/>
<keyword evidence="1" id="KW-0472">Membrane</keyword>
<dbReference type="PANTHER" id="PTHR31793:SF39">
    <property type="entry name" value="THIOESTERASE_THIOL ESTER DEHYDRASE-ISOMERASE"/>
    <property type="match status" value="1"/>
</dbReference>
<sequence length="442" mass="50053">MGSKRMRLTFFDKFCSFDAIPDLGFIGNVLLTGKSLAQAIAEIVVPLRVITAKIQQFWQLISTYGPWMCFGATSGLTVVVMFLGKKKVRKISRSTSRLLPTRPALGFVPQFIGKVGANTKPTTQYIDTIDHSQPSSFFILFPTMIRRPLPLRSVLFAPASPWTLSSVQCAPRLARCSSSTAEAAATAKLSPRWLSDVKTRIGKCILFGLRPEQTQEAGSILQEINEDWRELVAGSEGFLTGKPWRGLYRQEVVWGEMGFGGRIQDSMGMLLSPGHVNNAIYNRYAESARVNWTRNFAARDAAHQTEWNELMLPRGIGIILRSIKTDYKFPMKWPDRITVLHKVREKPSVEADHFLLDVVILSEGQRRASARCVEDIVIYDYGRARKSRMPRFMLDRLEETFELQEQAKEKNGKRVRGLLARVDALEKSRWDREDAKEDFGSI</sequence>
<dbReference type="PANTHER" id="PTHR31793">
    <property type="entry name" value="4-HYDROXYBENZOYL-COA THIOESTERASE FAMILY MEMBER"/>
    <property type="match status" value="1"/>
</dbReference>
<dbReference type="Gene3D" id="3.10.129.10">
    <property type="entry name" value="Hotdog Thioesterase"/>
    <property type="match status" value="1"/>
</dbReference>
<dbReference type="SUPFAM" id="SSF54637">
    <property type="entry name" value="Thioesterase/thiol ester dehydrase-isomerase"/>
    <property type="match status" value="1"/>
</dbReference>
<evidence type="ECO:0000256" key="1">
    <source>
        <dbReference type="SAM" id="Phobius"/>
    </source>
</evidence>
<keyword evidence="1" id="KW-1133">Transmembrane helix</keyword>
<dbReference type="Pfam" id="PF13279">
    <property type="entry name" value="4HBT_2"/>
    <property type="match status" value="1"/>
</dbReference>
<name>E5A366_LEPMJ</name>
<dbReference type="OrthoDB" id="5538558at2759"/>
<evidence type="ECO:0000313" key="2">
    <source>
        <dbReference type="EMBL" id="CBX98079.1"/>
    </source>
</evidence>
<keyword evidence="3" id="KW-1185">Reference proteome</keyword>
<reference evidence="3" key="1">
    <citation type="journal article" date="2011" name="Nat. Commun.">
        <title>Effector diversification within compartments of the Leptosphaeria maculans genome affected by Repeat-Induced Point mutations.</title>
        <authorList>
            <person name="Rouxel T."/>
            <person name="Grandaubert J."/>
            <person name="Hane J.K."/>
            <person name="Hoede C."/>
            <person name="van de Wouw A.P."/>
            <person name="Couloux A."/>
            <person name="Dominguez V."/>
            <person name="Anthouard V."/>
            <person name="Bally P."/>
            <person name="Bourras S."/>
            <person name="Cozijnsen A.J."/>
            <person name="Ciuffetti L.M."/>
            <person name="Degrave A."/>
            <person name="Dilmaghani A."/>
            <person name="Duret L."/>
            <person name="Fudal I."/>
            <person name="Goodwin S.B."/>
            <person name="Gout L."/>
            <person name="Glaser N."/>
            <person name="Linglin J."/>
            <person name="Kema G.H.J."/>
            <person name="Lapalu N."/>
            <person name="Lawrence C.B."/>
            <person name="May K."/>
            <person name="Meyer M."/>
            <person name="Ollivier B."/>
            <person name="Poulain J."/>
            <person name="Schoch C.L."/>
            <person name="Simon A."/>
            <person name="Spatafora J.W."/>
            <person name="Stachowiak A."/>
            <person name="Turgeon B.G."/>
            <person name="Tyler B.M."/>
            <person name="Vincent D."/>
            <person name="Weissenbach J."/>
            <person name="Amselem J."/>
            <person name="Quesneville H."/>
            <person name="Oliver R.P."/>
            <person name="Wincker P."/>
            <person name="Balesdent M.-H."/>
            <person name="Howlett B.J."/>
        </authorList>
    </citation>
    <scope>NUCLEOTIDE SEQUENCE [LARGE SCALE GENOMIC DNA]</scope>
    <source>
        <strain evidence="3">JN3 / isolate v23.1.3 / race Av1-4-5-6-7-8</strain>
    </source>
</reference>
<feature type="transmembrane region" description="Helical" evidence="1">
    <location>
        <begin position="64"/>
        <end position="84"/>
    </location>
</feature>
<protein>
    <submittedName>
        <fullName evidence="2">Predicted protein</fullName>
    </submittedName>
</protein>
<dbReference type="GO" id="GO:0047617">
    <property type="term" value="F:fatty acyl-CoA hydrolase activity"/>
    <property type="evidence" value="ECO:0007669"/>
    <property type="project" value="TreeGrafter"/>
</dbReference>
<gene>
    <name evidence="2" type="ORF">LEMA_P094880.1</name>
</gene>
<dbReference type="eggNOG" id="ENOG502S78C">
    <property type="taxonomic scope" value="Eukaryota"/>
</dbReference>
<dbReference type="InParanoid" id="E5A366"/>
<dbReference type="InterPro" id="IPR050563">
    <property type="entry name" value="4-hydroxybenzoyl-CoA_TE"/>
</dbReference>
<accession>E5A366</accession>